<evidence type="ECO:0000256" key="1">
    <source>
        <dbReference type="SAM" id="MobiDB-lite"/>
    </source>
</evidence>
<dbReference type="EMBL" id="JAIZAY010000005">
    <property type="protein sequence ID" value="KAJ8041794.1"/>
    <property type="molecule type" value="Genomic_DNA"/>
</dbReference>
<keyword evidence="5" id="KW-1185">Reference proteome</keyword>
<name>A0A9Q1CC05_HOLLE</name>
<evidence type="ECO:0000259" key="3">
    <source>
        <dbReference type="PROSITE" id="PS00022"/>
    </source>
</evidence>
<reference evidence="4" key="1">
    <citation type="submission" date="2021-10" db="EMBL/GenBank/DDBJ databases">
        <title>Tropical sea cucumber genome reveals ecological adaptation and Cuvierian tubules defense mechanism.</title>
        <authorList>
            <person name="Chen T."/>
        </authorList>
    </citation>
    <scope>NUCLEOTIDE SEQUENCE</scope>
    <source>
        <strain evidence="4">Nanhai2018</strain>
        <tissue evidence="4">Muscle</tissue>
    </source>
</reference>
<protein>
    <submittedName>
        <fullName evidence="4">Cysteine-rich secretory protein 3</fullName>
    </submittedName>
</protein>
<dbReference type="PROSITE" id="PS00022">
    <property type="entry name" value="EGF_1"/>
    <property type="match status" value="1"/>
</dbReference>
<dbReference type="InterPro" id="IPR000742">
    <property type="entry name" value="EGF"/>
</dbReference>
<feature type="signal peptide" evidence="2">
    <location>
        <begin position="1"/>
        <end position="19"/>
    </location>
</feature>
<dbReference type="Pfam" id="PF00188">
    <property type="entry name" value="CAP"/>
    <property type="match status" value="1"/>
</dbReference>
<evidence type="ECO:0000313" key="5">
    <source>
        <dbReference type="Proteomes" id="UP001152320"/>
    </source>
</evidence>
<sequence length="698" mass="76538">MSATIYIFLLFFLVSQGISFKQNVSLWRYGDFTASPTPKEGPLVSNPSELPESIVVDSVEQNLVDVLNNGRRDVTPPAANMMKVEWDKDLANAAANVVDSCFFSVSMPAKVNLQGEKSVIQATGITKNTSFYLPDAISLWMDVGKDNYIYENGTCRTEADIICKMYKLVTWYSMQRVGCSQRFCPTLYDTFESSTGENYIYWKCNYAKIGRYWEDGFSYSAEDGPCAECQSGSGWCNAGLCDDSCSLADSDCTCVIPRDCNGNGDFSQKTCSCNCYSGFFGNSCEKTVAAERITESPHFVAQPLYASTTALPDTSLVVSTSFTLPTSPDLIGNFLSNQDIFKRLERDIDGESFDTWTIEETTPVEDLTTFEFTSASTEELTSGDYTTEGTTEYTEYTVAETTQELTEEFSTEELTTEEQMTPESTDYTTEEEVTLASTIVPDETTAEGTSDAPPEPIKVETTVFDITTDFLTTTDTVMTTTETATSCPVTCQGDSVLDDDVCECFCIEEGYSYNYTLSSCLVCGFESPPCNGNGVLDIDNCICYCASGYQGDACTEICNVTSTSCWEDYVAPETTLDEQFCPVYCPHCDDCVSLECDNGGYPEKVSGFETVRDMCRCYCPLPWSGLACDECNLTCQNGGSVNSTDCSCTCLPGFRGIDCADTCVQTSMLCTENALAHCDVSLIIKHCPQLCGLCQGKN</sequence>
<feature type="chain" id="PRO_5040409964" evidence="2">
    <location>
        <begin position="20"/>
        <end position="698"/>
    </location>
</feature>
<dbReference type="CDD" id="cd05380">
    <property type="entry name" value="CAP_euk"/>
    <property type="match status" value="1"/>
</dbReference>
<gene>
    <name evidence="4" type="ORF">HOLleu_12701</name>
</gene>
<dbReference type="SMART" id="SM00198">
    <property type="entry name" value="SCP"/>
    <property type="match status" value="1"/>
</dbReference>
<dbReference type="OrthoDB" id="337038at2759"/>
<dbReference type="AlphaFoldDB" id="A0A9Q1CC05"/>
<keyword evidence="2" id="KW-0732">Signal</keyword>
<dbReference type="Proteomes" id="UP001152320">
    <property type="component" value="Chromosome 5"/>
</dbReference>
<dbReference type="Gene3D" id="3.40.33.10">
    <property type="entry name" value="CAP"/>
    <property type="match status" value="1"/>
</dbReference>
<feature type="domain" description="EGF-like" evidence="3">
    <location>
        <begin position="648"/>
        <end position="659"/>
    </location>
</feature>
<dbReference type="InterPro" id="IPR014044">
    <property type="entry name" value="CAP_dom"/>
</dbReference>
<proteinExistence type="predicted"/>
<evidence type="ECO:0000313" key="4">
    <source>
        <dbReference type="EMBL" id="KAJ8041794.1"/>
    </source>
</evidence>
<dbReference type="SUPFAM" id="SSF55797">
    <property type="entry name" value="PR-1-like"/>
    <property type="match status" value="1"/>
</dbReference>
<comment type="caution">
    <text evidence="4">The sequence shown here is derived from an EMBL/GenBank/DDBJ whole genome shotgun (WGS) entry which is preliminary data.</text>
</comment>
<feature type="region of interest" description="Disordered" evidence="1">
    <location>
        <begin position="408"/>
        <end position="430"/>
    </location>
</feature>
<dbReference type="PANTHER" id="PTHR10334">
    <property type="entry name" value="CYSTEINE-RICH SECRETORY PROTEIN-RELATED"/>
    <property type="match status" value="1"/>
</dbReference>
<dbReference type="InterPro" id="IPR001283">
    <property type="entry name" value="CRISP-related"/>
</dbReference>
<dbReference type="InterPro" id="IPR035940">
    <property type="entry name" value="CAP_sf"/>
</dbReference>
<evidence type="ECO:0000256" key="2">
    <source>
        <dbReference type="SAM" id="SignalP"/>
    </source>
</evidence>
<organism evidence="4 5">
    <name type="scientific">Holothuria leucospilota</name>
    <name type="common">Black long sea cucumber</name>
    <name type="synonym">Mertensiothuria leucospilota</name>
    <dbReference type="NCBI Taxonomy" id="206669"/>
    <lineage>
        <taxon>Eukaryota</taxon>
        <taxon>Metazoa</taxon>
        <taxon>Echinodermata</taxon>
        <taxon>Eleutherozoa</taxon>
        <taxon>Echinozoa</taxon>
        <taxon>Holothuroidea</taxon>
        <taxon>Aspidochirotacea</taxon>
        <taxon>Aspidochirotida</taxon>
        <taxon>Holothuriidae</taxon>
        <taxon>Holothuria</taxon>
    </lineage>
</organism>
<accession>A0A9Q1CC05</accession>